<dbReference type="PANTHER" id="PTHR19970">
    <property type="entry name" value="RIBOSOMAL PROTEIN L39E"/>
    <property type="match status" value="1"/>
</dbReference>
<feature type="compositionally biased region" description="Polar residues" evidence="6">
    <location>
        <begin position="13"/>
        <end position="25"/>
    </location>
</feature>
<dbReference type="GO" id="GO:0006412">
    <property type="term" value="P:translation"/>
    <property type="evidence" value="ECO:0007669"/>
    <property type="project" value="InterPro"/>
</dbReference>
<dbReference type="InterPro" id="IPR023626">
    <property type="entry name" value="Ribosomal_eL39_dom_sf"/>
</dbReference>
<protein>
    <recommendedName>
        <fullName evidence="4">Large ribosomal subunit protein eL39</fullName>
    </recommendedName>
    <alternativeName>
        <fullName evidence="5">60S ribosomal protein L39</fullName>
    </alternativeName>
</protein>
<proteinExistence type="inferred from homology"/>
<evidence type="ECO:0000256" key="5">
    <source>
        <dbReference type="ARBA" id="ARBA00035339"/>
    </source>
</evidence>
<dbReference type="Pfam" id="PF00832">
    <property type="entry name" value="Ribosomal_L39"/>
    <property type="match status" value="1"/>
</dbReference>
<feature type="region of interest" description="Disordered" evidence="6">
    <location>
        <begin position="13"/>
        <end position="32"/>
    </location>
</feature>
<reference evidence="7" key="1">
    <citation type="submission" date="2014-08" db="EMBL/GenBank/DDBJ databases">
        <authorList>
            <person name="Sharma Rahul"/>
            <person name="Thines Marco"/>
        </authorList>
    </citation>
    <scope>NUCLEOTIDE SEQUENCE</scope>
</reference>
<evidence type="ECO:0000256" key="1">
    <source>
        <dbReference type="ARBA" id="ARBA00009339"/>
    </source>
</evidence>
<dbReference type="PANTHER" id="PTHR19970:SF0">
    <property type="entry name" value="LARGE RIBOSOMAL SUBUNIT PROTEIN EL39"/>
    <property type="match status" value="1"/>
</dbReference>
<dbReference type="FunFam" id="1.10.1620.10:FF:000001">
    <property type="entry name" value="60S ribosomal protein-like L39"/>
    <property type="match status" value="1"/>
</dbReference>
<dbReference type="Gene3D" id="1.10.1620.10">
    <property type="entry name" value="Ribosomal protein L39e"/>
    <property type="match status" value="1"/>
</dbReference>
<evidence type="ECO:0000256" key="2">
    <source>
        <dbReference type="ARBA" id="ARBA00022980"/>
    </source>
</evidence>
<evidence type="ECO:0000256" key="3">
    <source>
        <dbReference type="ARBA" id="ARBA00023274"/>
    </source>
</evidence>
<dbReference type="InterPro" id="IPR000077">
    <property type="entry name" value="Ribosomal_eL39"/>
</dbReference>
<name>A0A0F7SG38_PHARH</name>
<organism evidence="7">
    <name type="scientific">Phaffia rhodozyma</name>
    <name type="common">Yeast</name>
    <name type="synonym">Xanthophyllomyces dendrorhous</name>
    <dbReference type="NCBI Taxonomy" id="264483"/>
    <lineage>
        <taxon>Eukaryota</taxon>
        <taxon>Fungi</taxon>
        <taxon>Dikarya</taxon>
        <taxon>Basidiomycota</taxon>
        <taxon>Agaricomycotina</taxon>
        <taxon>Tremellomycetes</taxon>
        <taxon>Cystofilobasidiales</taxon>
        <taxon>Mrakiaceae</taxon>
        <taxon>Phaffia</taxon>
    </lineage>
</organism>
<keyword evidence="2 7" id="KW-0689">Ribosomal protein</keyword>
<comment type="similarity">
    <text evidence="1">Belongs to the eukaryotic ribosomal protein eL39 family.</text>
</comment>
<evidence type="ECO:0000256" key="4">
    <source>
        <dbReference type="ARBA" id="ARBA00035234"/>
    </source>
</evidence>
<dbReference type="HAMAP" id="MF_00629">
    <property type="entry name" value="Ribosomal_eL39"/>
    <property type="match status" value="1"/>
</dbReference>
<dbReference type="GO" id="GO:0003735">
    <property type="term" value="F:structural constituent of ribosome"/>
    <property type="evidence" value="ECO:0007669"/>
    <property type="project" value="InterPro"/>
</dbReference>
<evidence type="ECO:0000256" key="6">
    <source>
        <dbReference type="SAM" id="MobiDB-lite"/>
    </source>
</evidence>
<accession>A0A0F7SG38</accession>
<dbReference type="AlphaFoldDB" id="A0A0F7SG38"/>
<dbReference type="SUPFAM" id="SSF48662">
    <property type="entry name" value="Ribosomal protein L39e"/>
    <property type="match status" value="1"/>
</dbReference>
<evidence type="ECO:0000313" key="7">
    <source>
        <dbReference type="EMBL" id="CDZ97806.1"/>
    </source>
</evidence>
<sequence length="104" mass="11964">MSKSAQFAWQTRENLGNIGLSSRQESPPMPSQKTFRTKVALAKAGRQNRPIPQWFRLKADTKVQYNKKRRHWRKTKLNISPAVDDVPTVHISVPRNDPLLSQNS</sequence>
<dbReference type="GO" id="GO:0022625">
    <property type="term" value="C:cytosolic large ribosomal subunit"/>
    <property type="evidence" value="ECO:0007669"/>
    <property type="project" value="TreeGrafter"/>
</dbReference>
<dbReference type="EMBL" id="LN483249">
    <property type="protein sequence ID" value="CDZ97806.1"/>
    <property type="molecule type" value="Genomic_DNA"/>
</dbReference>
<keyword evidence="3" id="KW-0687">Ribonucleoprotein</keyword>